<dbReference type="Proteomes" id="UP001445732">
    <property type="component" value="Unassembled WGS sequence"/>
</dbReference>
<sequence>MVYVLTDQPDGRRSLQIEHLVGFDVLDARRVASELISEVVRLSVAVGCETLCLIRPLGQSLEVAAQVLATNVAVLPSLFWSPPPVERPLVTFDLSQGPQPSGPVN</sequence>
<evidence type="ECO:0000313" key="2">
    <source>
        <dbReference type="Proteomes" id="UP001445732"/>
    </source>
</evidence>
<dbReference type="RefSeq" id="WP_349683416.1">
    <property type="nucleotide sequence ID" value="NZ_JBEGDD010000002.1"/>
</dbReference>
<reference evidence="1 2" key="1">
    <citation type="submission" date="2024-06" db="EMBL/GenBank/DDBJ databases">
        <title>Brevundimonas sp. C11.</title>
        <authorList>
            <person name="Maltman C."/>
        </authorList>
    </citation>
    <scope>NUCLEOTIDE SEQUENCE [LARGE SCALE GENOMIC DNA]</scope>
    <source>
        <strain evidence="1 2">C11</strain>
    </source>
</reference>
<comment type="caution">
    <text evidence="1">The sequence shown here is derived from an EMBL/GenBank/DDBJ whole genome shotgun (WGS) entry which is preliminary data.</text>
</comment>
<evidence type="ECO:0000313" key="1">
    <source>
        <dbReference type="EMBL" id="MEQ7154241.1"/>
    </source>
</evidence>
<organism evidence="1 2">
    <name type="scientific">Brevundimonas aurifodinae</name>
    <dbReference type="NCBI Taxonomy" id="1508312"/>
    <lineage>
        <taxon>Bacteria</taxon>
        <taxon>Pseudomonadati</taxon>
        <taxon>Pseudomonadota</taxon>
        <taxon>Alphaproteobacteria</taxon>
        <taxon>Caulobacterales</taxon>
        <taxon>Caulobacteraceae</taxon>
        <taxon>Brevundimonas</taxon>
    </lineage>
</organism>
<protein>
    <submittedName>
        <fullName evidence="1">Uncharacterized protein</fullName>
    </submittedName>
</protein>
<proteinExistence type="predicted"/>
<name>A0ABV1NK72_9CAUL</name>
<accession>A0ABV1NK72</accession>
<gene>
    <name evidence="1" type="ORF">ABN401_03325</name>
</gene>
<dbReference type="EMBL" id="JBEGDD010000002">
    <property type="protein sequence ID" value="MEQ7154241.1"/>
    <property type="molecule type" value="Genomic_DNA"/>
</dbReference>
<keyword evidence="2" id="KW-1185">Reference proteome</keyword>